<evidence type="ECO:0000259" key="7">
    <source>
        <dbReference type="Pfam" id="PF00482"/>
    </source>
</evidence>
<dbReference type="AlphaFoldDB" id="A0A2P2CC24"/>
<evidence type="ECO:0000256" key="6">
    <source>
        <dbReference type="SAM" id="Phobius"/>
    </source>
</evidence>
<evidence type="ECO:0000256" key="2">
    <source>
        <dbReference type="ARBA" id="ARBA00022475"/>
    </source>
</evidence>
<name>A0A2P2CC24_9ZZZZ</name>
<dbReference type="Pfam" id="PF00482">
    <property type="entry name" value="T2SSF"/>
    <property type="match status" value="1"/>
</dbReference>
<keyword evidence="3 6" id="KW-0812">Transmembrane</keyword>
<accession>A0A2P2CC24</accession>
<keyword evidence="2" id="KW-1003">Cell membrane</keyword>
<protein>
    <submittedName>
        <fullName evidence="8">Type II secretion system F protein</fullName>
    </submittedName>
</protein>
<feature type="transmembrane region" description="Helical" evidence="6">
    <location>
        <begin position="281"/>
        <end position="301"/>
    </location>
</feature>
<evidence type="ECO:0000313" key="8">
    <source>
        <dbReference type="EMBL" id="CUR59520.1"/>
    </source>
</evidence>
<feature type="transmembrane region" description="Helical" evidence="6">
    <location>
        <begin position="134"/>
        <end position="151"/>
    </location>
</feature>
<organism evidence="8">
    <name type="scientific">metagenome</name>
    <dbReference type="NCBI Taxonomy" id="256318"/>
    <lineage>
        <taxon>unclassified sequences</taxon>
        <taxon>metagenomes</taxon>
    </lineage>
</organism>
<evidence type="ECO:0000256" key="5">
    <source>
        <dbReference type="ARBA" id="ARBA00023136"/>
    </source>
</evidence>
<feature type="transmembrane region" description="Helical" evidence="6">
    <location>
        <begin position="109"/>
        <end position="128"/>
    </location>
</feature>
<gene>
    <name evidence="8" type="ORF">NOCA2610045</name>
</gene>
<feature type="transmembrane region" description="Helical" evidence="6">
    <location>
        <begin position="6"/>
        <end position="27"/>
    </location>
</feature>
<dbReference type="PANTHER" id="PTHR35007">
    <property type="entry name" value="INTEGRAL MEMBRANE PROTEIN-RELATED"/>
    <property type="match status" value="1"/>
</dbReference>
<proteinExistence type="predicted"/>
<keyword evidence="5 6" id="KW-0472">Membrane</keyword>
<feature type="domain" description="Type II secretion system protein GspF" evidence="7">
    <location>
        <begin position="176"/>
        <end position="298"/>
    </location>
</feature>
<reference evidence="8" key="1">
    <citation type="submission" date="2015-08" db="EMBL/GenBank/DDBJ databases">
        <authorList>
            <person name="Babu N.S."/>
            <person name="Beckwith C.J."/>
            <person name="Beseler K.G."/>
            <person name="Brison A."/>
            <person name="Carone J.V."/>
            <person name="Caskin T.P."/>
            <person name="Diamond M."/>
            <person name="Durham M.E."/>
            <person name="Foxe J.M."/>
            <person name="Go M."/>
            <person name="Henderson B.A."/>
            <person name="Jones I.B."/>
            <person name="McGettigan J.A."/>
            <person name="Micheletti S.J."/>
            <person name="Nasrallah M.E."/>
            <person name="Ortiz D."/>
            <person name="Piller C.R."/>
            <person name="Privatt S.R."/>
            <person name="Schneider S.L."/>
            <person name="Sharp S."/>
            <person name="Smith T.C."/>
            <person name="Stanton J.D."/>
            <person name="Ullery H.E."/>
            <person name="Wilson R.J."/>
            <person name="Serrano M.G."/>
            <person name="Buck G."/>
            <person name="Lee V."/>
            <person name="Wang Y."/>
            <person name="Carvalho R."/>
            <person name="Voegtly L."/>
            <person name="Shi R."/>
            <person name="Duckworth R."/>
            <person name="Johnson A."/>
            <person name="Loviza R."/>
            <person name="Walstead R."/>
            <person name="Shah Z."/>
            <person name="Kiflezghi M."/>
            <person name="Wade K."/>
            <person name="Ball S.L."/>
            <person name="Bradley K.W."/>
            <person name="Asai D.J."/>
            <person name="Bowman C.A."/>
            <person name="Russell D.A."/>
            <person name="Pope W.H."/>
            <person name="Jacobs-Sera D."/>
            <person name="Hendrix R.W."/>
            <person name="Hatfull G.F."/>
        </authorList>
    </citation>
    <scope>NUCLEOTIDE SEQUENCE</scope>
</reference>
<dbReference type="EMBL" id="CZKA01000058">
    <property type="protein sequence ID" value="CUR59520.1"/>
    <property type="molecule type" value="Genomic_DNA"/>
</dbReference>
<dbReference type="InterPro" id="IPR018076">
    <property type="entry name" value="T2SS_GspF_dom"/>
</dbReference>
<dbReference type="PANTHER" id="PTHR35007:SF2">
    <property type="entry name" value="PILUS ASSEMBLE PROTEIN"/>
    <property type="match status" value="1"/>
</dbReference>
<evidence type="ECO:0000256" key="4">
    <source>
        <dbReference type="ARBA" id="ARBA00022989"/>
    </source>
</evidence>
<evidence type="ECO:0000256" key="1">
    <source>
        <dbReference type="ARBA" id="ARBA00004651"/>
    </source>
</evidence>
<sequence length="312" mass="33053">MSPGLWGVLSGAGVGCGLLLVAARVAAIRRPLLSLRVLPYVRDLTETTAQATAPATEARTSAVSSVFGPLLVSAAHIVERSLGGAISVRRRLERAGLHRSVHEFRIEQVQWGLIGFGVLAAYGVMRAVSGPANAVASLMLCLIGFVVGLLLRDQRLTAQAVRRERRILAEFPTVSELLALAVAAGESPVSALTRVAERSRGELSLDLERVLAEIRTGVPVGRAFDALAARTGLPVVARFAEGIAVAVERGTPLADVLHAQAADVREAGRRELIETAARKEVLMMVPVVFLVLPVTVMFAFWPGLVGLDLSSP</sequence>
<comment type="subcellular location">
    <subcellularLocation>
        <location evidence="1">Cell membrane</location>
        <topology evidence="1">Multi-pass membrane protein</topology>
    </subcellularLocation>
</comment>
<evidence type="ECO:0000256" key="3">
    <source>
        <dbReference type="ARBA" id="ARBA00022692"/>
    </source>
</evidence>
<keyword evidence="4 6" id="KW-1133">Transmembrane helix</keyword>
<dbReference type="GO" id="GO:0005886">
    <property type="term" value="C:plasma membrane"/>
    <property type="evidence" value="ECO:0007669"/>
    <property type="project" value="UniProtKB-SubCell"/>
</dbReference>